<keyword evidence="10" id="KW-1185">Reference proteome</keyword>
<keyword evidence="7" id="KW-0472">Membrane</keyword>
<dbReference type="Pfam" id="PF00535">
    <property type="entry name" value="Glycos_transf_2"/>
    <property type="match status" value="1"/>
</dbReference>
<dbReference type="GO" id="GO:0009103">
    <property type="term" value="P:lipopolysaccharide biosynthetic process"/>
    <property type="evidence" value="ECO:0007669"/>
    <property type="project" value="UniProtKB-KW"/>
</dbReference>
<reference evidence="9 10" key="1">
    <citation type="submission" date="2016-11" db="EMBL/GenBank/DDBJ databases">
        <authorList>
            <person name="Jaros S."/>
            <person name="Januszkiewicz K."/>
            <person name="Wedrychowicz H."/>
        </authorList>
    </citation>
    <scope>NUCLEOTIDE SEQUENCE [LARGE SCALE GENOMIC DNA]</scope>
    <source>
        <strain evidence="9 10">DSM 19980</strain>
    </source>
</reference>
<feature type="domain" description="Glycosyltransferase 2-like" evidence="8">
    <location>
        <begin position="7"/>
        <end position="170"/>
    </location>
</feature>
<evidence type="ECO:0000256" key="2">
    <source>
        <dbReference type="ARBA" id="ARBA00022676"/>
    </source>
</evidence>
<evidence type="ECO:0000259" key="8">
    <source>
        <dbReference type="Pfam" id="PF00535"/>
    </source>
</evidence>
<dbReference type="RefSeq" id="WP_084671762.1">
    <property type="nucleotide sequence ID" value="NZ_FQUJ01000018.1"/>
</dbReference>
<keyword evidence="2 9" id="KW-0328">Glycosyltransferase</keyword>
<dbReference type="OrthoDB" id="9811884at2"/>
<dbReference type="GO" id="GO:0099621">
    <property type="term" value="F:undecaprenyl-phosphate 4-deoxy-4-formamido-L-arabinose transferase activity"/>
    <property type="evidence" value="ECO:0007669"/>
    <property type="project" value="TreeGrafter"/>
</dbReference>
<dbReference type="GO" id="GO:0005886">
    <property type="term" value="C:plasma membrane"/>
    <property type="evidence" value="ECO:0007669"/>
    <property type="project" value="TreeGrafter"/>
</dbReference>
<dbReference type="Proteomes" id="UP000184346">
    <property type="component" value="Unassembled WGS sequence"/>
</dbReference>
<dbReference type="PANTHER" id="PTHR48090">
    <property type="entry name" value="UNDECAPRENYL-PHOSPHATE 4-DEOXY-4-FORMAMIDO-L-ARABINOSE TRANSFERASE-RELATED"/>
    <property type="match status" value="1"/>
</dbReference>
<gene>
    <name evidence="9" type="ORF">SAMN02745148_03293</name>
</gene>
<keyword evidence="5" id="KW-0448">Lipopolysaccharide biosynthesis</keyword>
<dbReference type="AlphaFoldDB" id="A0A1M5DNG2"/>
<evidence type="ECO:0000256" key="4">
    <source>
        <dbReference type="ARBA" id="ARBA00022692"/>
    </source>
</evidence>
<dbReference type="FunFam" id="3.90.550.10:FF:000170">
    <property type="entry name" value="Dolichol-phosphate mannosyltransferase"/>
    <property type="match status" value="1"/>
</dbReference>
<name>A0A1M5DNG2_9GAMM</name>
<sequence length="263" mass="29218">MPQPSLSILIPAKDEAGNLPQLLDEIAAALSQENYAQADYEILVVDDGSTDATWTLLCQRAAQDARLRPLRHARSAGQSTSLWQAAWAARGTWLATLDGDGQNDPADLPRLYDKARQEGITLVNGHRVQRRDTWFTRFSSRVANRVRSALLKDDTPDTGCGLKVIRRDAFLALPYFDHMHRFIPALVMAQGGKCVSVPVNHRSRGTGKSHYGLNNRLWVGLVDIVGVMWLRRRTRLPSPLENHAAIPAEKGVSSTHNKESLNK</sequence>
<dbReference type="PANTHER" id="PTHR48090:SF3">
    <property type="entry name" value="UNDECAPRENYL-PHOSPHATE 4-DEOXY-4-FORMAMIDO-L-ARABINOSE TRANSFERASE"/>
    <property type="match status" value="1"/>
</dbReference>
<dbReference type="InterPro" id="IPR050256">
    <property type="entry name" value="Glycosyltransferase_2"/>
</dbReference>
<evidence type="ECO:0000313" key="10">
    <source>
        <dbReference type="Proteomes" id="UP000184346"/>
    </source>
</evidence>
<organism evidence="9 10">
    <name type="scientific">Modicisalibacter ilicicola DSM 19980</name>
    <dbReference type="NCBI Taxonomy" id="1121942"/>
    <lineage>
        <taxon>Bacteria</taxon>
        <taxon>Pseudomonadati</taxon>
        <taxon>Pseudomonadota</taxon>
        <taxon>Gammaproteobacteria</taxon>
        <taxon>Oceanospirillales</taxon>
        <taxon>Halomonadaceae</taxon>
        <taxon>Modicisalibacter</taxon>
    </lineage>
</organism>
<dbReference type="InterPro" id="IPR029044">
    <property type="entry name" value="Nucleotide-diphossugar_trans"/>
</dbReference>
<evidence type="ECO:0000256" key="6">
    <source>
        <dbReference type="ARBA" id="ARBA00022989"/>
    </source>
</evidence>
<evidence type="ECO:0000256" key="3">
    <source>
        <dbReference type="ARBA" id="ARBA00022679"/>
    </source>
</evidence>
<evidence type="ECO:0000256" key="5">
    <source>
        <dbReference type="ARBA" id="ARBA00022985"/>
    </source>
</evidence>
<accession>A0A1M5DNG2</accession>
<keyword evidence="3 9" id="KW-0808">Transferase</keyword>
<protein>
    <submittedName>
        <fullName evidence="9">Dolichol-phosphate mannosyltransferase</fullName>
    </submittedName>
</protein>
<dbReference type="CDD" id="cd04179">
    <property type="entry name" value="DPM_DPG-synthase_like"/>
    <property type="match status" value="1"/>
</dbReference>
<keyword evidence="4" id="KW-0812">Transmembrane</keyword>
<keyword evidence="1" id="KW-1003">Cell membrane</keyword>
<dbReference type="EMBL" id="FQUJ01000018">
    <property type="protein sequence ID" value="SHF68527.1"/>
    <property type="molecule type" value="Genomic_DNA"/>
</dbReference>
<keyword evidence="6" id="KW-1133">Transmembrane helix</keyword>
<dbReference type="Gene3D" id="3.90.550.10">
    <property type="entry name" value="Spore Coat Polysaccharide Biosynthesis Protein SpsA, Chain A"/>
    <property type="match status" value="1"/>
</dbReference>
<dbReference type="SUPFAM" id="SSF53448">
    <property type="entry name" value="Nucleotide-diphospho-sugar transferases"/>
    <property type="match status" value="1"/>
</dbReference>
<evidence type="ECO:0000313" key="9">
    <source>
        <dbReference type="EMBL" id="SHF68527.1"/>
    </source>
</evidence>
<dbReference type="InterPro" id="IPR001173">
    <property type="entry name" value="Glyco_trans_2-like"/>
</dbReference>
<evidence type="ECO:0000256" key="7">
    <source>
        <dbReference type="ARBA" id="ARBA00023136"/>
    </source>
</evidence>
<proteinExistence type="predicted"/>
<dbReference type="STRING" id="1121942.SAMN02745148_03293"/>
<evidence type="ECO:0000256" key="1">
    <source>
        <dbReference type="ARBA" id="ARBA00022475"/>
    </source>
</evidence>